<dbReference type="Gene3D" id="2.70.50.50">
    <property type="entry name" value="chitin-binding protein cbp21"/>
    <property type="match status" value="1"/>
</dbReference>
<sequence length="197" mass="21247">MRKKISAVIVGIGVTCVSLFSTASAGAHGYTDAPTSRQRFCANGTVQDCGEIQWEPQSVEGPKGFPSHGPADGTLCAGGNSRFAELDDPRGGQWPATDLTAGQPTTFRWRLTARHATTDFRYYLTNDHYDPTRPLTRADLEPEPFLTVPYGGRIPDATVTHQGTIPAGRTGKQLILSVWTIADTGNAFYACSDVRLS</sequence>
<dbReference type="PANTHER" id="PTHR34823">
    <property type="entry name" value="GLCNAC-BINDING PROTEIN A"/>
    <property type="match status" value="1"/>
</dbReference>
<dbReference type="STRING" id="1678637.AC230_29565"/>
<feature type="domain" description="Chitin-binding type-4" evidence="4">
    <location>
        <begin position="28"/>
        <end position="194"/>
    </location>
</feature>
<evidence type="ECO:0000256" key="1">
    <source>
        <dbReference type="ARBA" id="ARBA00022729"/>
    </source>
</evidence>
<keyword evidence="6" id="KW-1185">Reference proteome</keyword>
<reference evidence="6" key="1">
    <citation type="submission" date="2015-07" db="EMBL/GenBank/DDBJ databases">
        <title>Draft genome sequence of Streptomyces sp. CMAA 1322, a bacterium isolated from Caatinga biome, from dry forest semiarid of Brazil.</title>
        <authorList>
            <person name="Santos S.N."/>
            <person name="Gacesa R."/>
            <person name="Taketani R.G."/>
            <person name="Long P.F."/>
            <person name="Melo I.S."/>
        </authorList>
    </citation>
    <scope>NUCLEOTIDE SEQUENCE [LARGE SCALE GENOMIC DNA]</scope>
    <source>
        <strain evidence="6">CMAA 1322</strain>
    </source>
</reference>
<evidence type="ECO:0000313" key="5">
    <source>
        <dbReference type="EMBL" id="KNB49403.1"/>
    </source>
</evidence>
<evidence type="ECO:0000259" key="4">
    <source>
        <dbReference type="Pfam" id="PF03067"/>
    </source>
</evidence>
<dbReference type="Proteomes" id="UP000037288">
    <property type="component" value="Unassembled WGS sequence"/>
</dbReference>
<dbReference type="PATRIC" id="fig|1678637.3.peg.6299"/>
<organism evidence="5 6">
    <name type="scientific">Streptomyces caatingaensis</name>
    <dbReference type="NCBI Taxonomy" id="1678637"/>
    <lineage>
        <taxon>Bacteria</taxon>
        <taxon>Bacillati</taxon>
        <taxon>Actinomycetota</taxon>
        <taxon>Actinomycetes</taxon>
        <taxon>Kitasatosporales</taxon>
        <taxon>Streptomycetaceae</taxon>
        <taxon>Streptomyces</taxon>
    </lineage>
</organism>
<feature type="chain" id="PRO_5038835840" evidence="3">
    <location>
        <begin position="28"/>
        <end position="197"/>
    </location>
</feature>
<dbReference type="EMBL" id="LFXA01000018">
    <property type="protein sequence ID" value="KNB49403.1"/>
    <property type="molecule type" value="Genomic_DNA"/>
</dbReference>
<dbReference type="PANTHER" id="PTHR34823:SF1">
    <property type="entry name" value="CHITIN-BINDING TYPE-4 DOMAIN-CONTAINING PROTEIN"/>
    <property type="match status" value="1"/>
</dbReference>
<protein>
    <submittedName>
        <fullName evidence="5">Chitin-binding protein</fullName>
    </submittedName>
</protein>
<accession>A0A0K9X874</accession>
<dbReference type="CDD" id="cd21177">
    <property type="entry name" value="LPMO_AA10"/>
    <property type="match status" value="1"/>
</dbReference>
<evidence type="ECO:0000256" key="2">
    <source>
        <dbReference type="SAM" id="MobiDB-lite"/>
    </source>
</evidence>
<comment type="caution">
    <text evidence="5">The sequence shown here is derived from an EMBL/GenBank/DDBJ whole genome shotgun (WGS) entry which is preliminary data.</text>
</comment>
<dbReference type="Pfam" id="PF03067">
    <property type="entry name" value="LPMO_10"/>
    <property type="match status" value="1"/>
</dbReference>
<dbReference type="OrthoDB" id="2702399at2"/>
<dbReference type="RefSeq" id="WP_049719356.1">
    <property type="nucleotide sequence ID" value="NZ_LFXA01000018.1"/>
</dbReference>
<dbReference type="InterPro" id="IPR004302">
    <property type="entry name" value="Cellulose/chitin-bd_N"/>
</dbReference>
<gene>
    <name evidence="5" type="ORF">AC230_29565</name>
</gene>
<feature type="signal peptide" evidence="3">
    <location>
        <begin position="1"/>
        <end position="27"/>
    </location>
</feature>
<name>A0A0K9X874_9ACTN</name>
<keyword evidence="1 3" id="KW-0732">Signal</keyword>
<dbReference type="InterPro" id="IPR051024">
    <property type="entry name" value="GlcNAc_Chitin_IntDeg"/>
</dbReference>
<feature type="region of interest" description="Disordered" evidence="2">
    <location>
        <begin position="57"/>
        <end position="99"/>
    </location>
</feature>
<dbReference type="SUPFAM" id="SSF81296">
    <property type="entry name" value="E set domains"/>
    <property type="match status" value="1"/>
</dbReference>
<evidence type="ECO:0000313" key="6">
    <source>
        <dbReference type="Proteomes" id="UP000037288"/>
    </source>
</evidence>
<dbReference type="AlphaFoldDB" id="A0A0K9X874"/>
<proteinExistence type="predicted"/>
<evidence type="ECO:0000256" key="3">
    <source>
        <dbReference type="SAM" id="SignalP"/>
    </source>
</evidence>
<dbReference type="InterPro" id="IPR014756">
    <property type="entry name" value="Ig_E-set"/>
</dbReference>